<accession>A0A8J2P132</accession>
<dbReference type="PANTHER" id="PTHR35205">
    <property type="entry name" value="NB-ARC AND TPR DOMAIN PROTEIN"/>
    <property type="match status" value="1"/>
</dbReference>
<evidence type="ECO:0000313" key="2">
    <source>
        <dbReference type="Proteomes" id="UP000708208"/>
    </source>
</evidence>
<sequence>MSFVQIETNGKRWRHQLAALALGYEKLQGPVSKIKLISSPVFNFTGREKQLKEIDSAFETVSAHKSGAKNVVLCGLGGIGKTELAKFYGNQKVKQGYSVVLIEAGRDSSVRSSFVHIARTLRICSNSILEQSEISLDDVKLLATGVYQHFSQYIKNGLFIFNNAEGMTTSKLGFGIRGFLPNETLQNPPRILITSRKTTWGCVGEMVERISVEPLSNDEVQDFLTRTFGLNKCQQQLDKDFVSVLNEFGSLFQGFPLALSNATVTIMRKFAWEPELYGKDDHDYSNYISTHLPQLLGGLKWYIHRFNEPGADWMDDHVSESVTHTNELILKNVWSATFDNIKQLDGGNVALELQNILAYLNPDHIFISVCDSIYFDKTYDKYGIRRREQLKPELQEALKLLELYSMISIEYNEASKIPRDMVRVHSLVQKCSRAQARNTDALVKCLRYIHRYFKTCRLPSNHIYAVLDYAKEAKWPEDTILLCLNLCLKTLLHSNVRCDYILEYLQNMRSDIAGRMTYENYARIVLGTFYASYRLEKETNSLNLEPRMETEIPSCYQSDVIPLSHGDKCADPDPSPRPALSDCIGEIKQLSVAEIVDVNLLRLAVNGIYRLTFIHSASEIFTGETLPLILKWIDVTCKTRSFGSEDTLWIEVLDILEAAVALDQPDCIITPELEQSIFQILVYAFETITPEKCIPYLVFIFGPNSQLDVTSRSPNIPSTLFKVTGSTIISVIVSYLAKNEERSNRNFLSDFYLLDVILQKILKSKYSSVFAGCNNFEHFRVPLEMLHTEFKSFTDDAWISIYKLNISWIKIKLTKRTTRLPISENCEWCNSKYPQWTATAPGKSCIEQHILLEFLLSFYCEQDFQRPKMSNVEFLAKMFKTISSVLF</sequence>
<dbReference type="OrthoDB" id="6747958at2759"/>
<reference evidence="1" key="1">
    <citation type="submission" date="2021-06" db="EMBL/GenBank/DDBJ databases">
        <authorList>
            <person name="Hodson N. C."/>
            <person name="Mongue J. A."/>
            <person name="Jaron S. K."/>
        </authorList>
    </citation>
    <scope>NUCLEOTIDE SEQUENCE</scope>
</reference>
<comment type="caution">
    <text evidence="1">The sequence shown here is derived from an EMBL/GenBank/DDBJ whole genome shotgun (WGS) entry which is preliminary data.</text>
</comment>
<organism evidence="1 2">
    <name type="scientific">Allacma fusca</name>
    <dbReference type="NCBI Taxonomy" id="39272"/>
    <lineage>
        <taxon>Eukaryota</taxon>
        <taxon>Metazoa</taxon>
        <taxon>Ecdysozoa</taxon>
        <taxon>Arthropoda</taxon>
        <taxon>Hexapoda</taxon>
        <taxon>Collembola</taxon>
        <taxon>Symphypleona</taxon>
        <taxon>Sminthuridae</taxon>
        <taxon>Allacma</taxon>
    </lineage>
</organism>
<gene>
    <name evidence="1" type="ORF">AFUS01_LOCUS16770</name>
</gene>
<dbReference type="Proteomes" id="UP000708208">
    <property type="component" value="Unassembled WGS sequence"/>
</dbReference>
<keyword evidence="2" id="KW-1185">Reference proteome</keyword>
<dbReference type="PANTHER" id="PTHR35205:SF1">
    <property type="entry name" value="ZU5 DOMAIN-CONTAINING PROTEIN"/>
    <property type="match status" value="1"/>
</dbReference>
<dbReference type="AlphaFoldDB" id="A0A8J2P132"/>
<evidence type="ECO:0000313" key="1">
    <source>
        <dbReference type="EMBL" id="CAG7727955.1"/>
    </source>
</evidence>
<proteinExistence type="predicted"/>
<evidence type="ECO:0008006" key="3">
    <source>
        <dbReference type="Google" id="ProtNLM"/>
    </source>
</evidence>
<dbReference type="EMBL" id="CAJVCH010156032">
    <property type="protein sequence ID" value="CAG7727955.1"/>
    <property type="molecule type" value="Genomic_DNA"/>
</dbReference>
<protein>
    <recommendedName>
        <fullName evidence="3">Orc1-like AAA ATPase domain-containing protein</fullName>
    </recommendedName>
</protein>
<name>A0A8J2P132_9HEXA</name>